<protein>
    <submittedName>
        <fullName evidence="1">Uncharacterized protein</fullName>
    </submittedName>
</protein>
<accession>A0A2P7NQM7</accession>
<sequence length="63" mass="7331">MCMTDDKTRTDQTILKDIKTFVLSQISSKLLISEESISIAIFRRRKMSNSGYNNKIYTRRVAL</sequence>
<comment type="caution">
    <text evidence="1">The sequence shown here is derived from an EMBL/GenBank/DDBJ whole genome shotgun (WGS) entry which is preliminary data.</text>
</comment>
<name>A0A2P7NQM7_9PROT</name>
<evidence type="ECO:0000313" key="2">
    <source>
        <dbReference type="Proteomes" id="UP000241912"/>
    </source>
</evidence>
<proteinExistence type="predicted"/>
<keyword evidence="2" id="KW-1185">Reference proteome</keyword>
<dbReference type="AlphaFoldDB" id="A0A2P7NQM7"/>
<dbReference type="Proteomes" id="UP000241912">
    <property type="component" value="Unassembled WGS sequence"/>
</dbReference>
<gene>
    <name evidence="1" type="ORF">C7H79_17305</name>
</gene>
<evidence type="ECO:0000313" key="1">
    <source>
        <dbReference type="EMBL" id="PSJ15749.1"/>
    </source>
</evidence>
<dbReference type="EMBL" id="PXXU01000186">
    <property type="protein sequence ID" value="PSJ15749.1"/>
    <property type="molecule type" value="Genomic_DNA"/>
</dbReference>
<organism evidence="1 2">
    <name type="scientific">Nitrosomonas supralitoralis</name>
    <dbReference type="NCBI Taxonomy" id="2116706"/>
    <lineage>
        <taxon>Bacteria</taxon>
        <taxon>Pseudomonadati</taxon>
        <taxon>Pseudomonadota</taxon>
        <taxon>Betaproteobacteria</taxon>
        <taxon>Nitrosomonadales</taxon>
        <taxon>Nitrosomonadaceae</taxon>
        <taxon>Nitrosomonas</taxon>
    </lineage>
</organism>
<reference evidence="1 2" key="1">
    <citation type="submission" date="2018-03" db="EMBL/GenBank/DDBJ databases">
        <title>Draft genome of Nitrosomonas supralitoralis APG5.</title>
        <authorList>
            <person name="Urakawa H."/>
            <person name="Lopez J.V."/>
        </authorList>
    </citation>
    <scope>NUCLEOTIDE SEQUENCE [LARGE SCALE GENOMIC DNA]</scope>
    <source>
        <strain evidence="1 2">APG5</strain>
    </source>
</reference>